<dbReference type="GO" id="GO:0005899">
    <property type="term" value="C:insulin receptor complex"/>
    <property type="evidence" value="ECO:0007669"/>
    <property type="project" value="TreeGrafter"/>
</dbReference>
<dbReference type="EMBL" id="GDIQ01084784">
    <property type="protein sequence ID" value="JAN09953.1"/>
    <property type="molecule type" value="Transcribed_RNA"/>
</dbReference>
<dbReference type="InterPro" id="IPR036941">
    <property type="entry name" value="Rcpt_L-dom_sf"/>
</dbReference>
<evidence type="ECO:0000256" key="9">
    <source>
        <dbReference type="ARBA" id="ARBA00022737"/>
    </source>
</evidence>
<dbReference type="PANTHER" id="PTHR24416">
    <property type="entry name" value="TYROSINE-PROTEIN KINASE RECEPTOR"/>
    <property type="match status" value="1"/>
</dbReference>
<dbReference type="FunFam" id="2.60.40.10:FF:000087">
    <property type="entry name" value="Tyrosine-protein kinase receptor"/>
    <property type="match status" value="1"/>
</dbReference>
<dbReference type="InterPro" id="IPR009030">
    <property type="entry name" value="Growth_fac_rcpt_cys_sf"/>
</dbReference>
<keyword evidence="3 22" id="KW-0597">Phosphoprotein</keyword>
<keyword evidence="10 21" id="KW-0547">Nucleotide-binding</keyword>
<feature type="domain" description="Protein kinase" evidence="25">
    <location>
        <begin position="1123"/>
        <end position="1396"/>
    </location>
</feature>
<dbReference type="GO" id="GO:0046872">
    <property type="term" value="F:metal ion binding"/>
    <property type="evidence" value="ECO:0007669"/>
    <property type="project" value="UniProtKB-KW"/>
</dbReference>
<dbReference type="FunFam" id="1.10.510.10:FF:000528">
    <property type="entry name" value="Tyrosine-protein kinase receptor"/>
    <property type="match status" value="1"/>
</dbReference>
<keyword evidence="17 22" id="KW-0675">Receptor</keyword>
<dbReference type="Gene3D" id="3.80.20.20">
    <property type="entry name" value="Receptor L-domain"/>
    <property type="match status" value="2"/>
</dbReference>
<dbReference type="GO" id="GO:0005524">
    <property type="term" value="F:ATP binding"/>
    <property type="evidence" value="ECO:0007669"/>
    <property type="project" value="UniProtKB-UniRule"/>
</dbReference>
<evidence type="ECO:0000256" key="22">
    <source>
        <dbReference type="RuleBase" id="RU000312"/>
    </source>
</evidence>
<dbReference type="InterPro" id="IPR036116">
    <property type="entry name" value="FN3_sf"/>
</dbReference>
<dbReference type="InterPro" id="IPR002011">
    <property type="entry name" value="Tyr_kinase_rcpt_2_CS"/>
</dbReference>
<keyword evidence="8" id="KW-0732">Signal</keyword>
<evidence type="ECO:0000256" key="17">
    <source>
        <dbReference type="ARBA" id="ARBA00023170"/>
    </source>
</evidence>
<feature type="domain" description="Fibronectin type-III" evidence="26">
    <location>
        <begin position="568"/>
        <end position="690"/>
    </location>
</feature>
<dbReference type="Pfam" id="PF07714">
    <property type="entry name" value="PK_Tyr_Ser-Thr"/>
    <property type="match status" value="1"/>
</dbReference>
<comment type="similarity">
    <text evidence="22">Belongs to the protein kinase superfamily. Tyr protein kinase family. Insulin receptor subfamily.</text>
</comment>
<feature type="region of interest" description="Disordered" evidence="23">
    <location>
        <begin position="1532"/>
        <end position="1565"/>
    </location>
</feature>
<feature type="binding site" evidence="21">
    <location>
        <position position="1157"/>
    </location>
    <ligand>
        <name>ATP</name>
        <dbReference type="ChEBI" id="CHEBI:30616"/>
    </ligand>
</feature>
<dbReference type="InterPro" id="IPR001245">
    <property type="entry name" value="Ser-Thr/Tyr_kinase_cat_dom"/>
</dbReference>
<keyword evidence="19" id="KW-0464">Manganese</keyword>
<dbReference type="Gene3D" id="1.10.510.10">
    <property type="entry name" value="Transferase(Phosphotransferase) domain 1"/>
    <property type="match status" value="1"/>
</dbReference>
<dbReference type="Gene3D" id="2.10.220.10">
    <property type="entry name" value="Hormone Receptor, Insulin-like Growth Factor Receptor 1, Chain A, domain 2"/>
    <property type="match status" value="1"/>
</dbReference>
<reference evidence="27" key="1">
    <citation type="submission" date="2015-10" db="EMBL/GenBank/DDBJ databases">
        <title>EvidentialGene: Evidence-directed Construction of Complete mRNA Transcriptomes without Genomes.</title>
        <authorList>
            <person name="Gilbert D.G."/>
        </authorList>
    </citation>
    <scope>NUCLEOTIDE SEQUENCE</scope>
</reference>
<keyword evidence="14 24" id="KW-0472">Membrane</keyword>
<dbReference type="InterPro" id="IPR011009">
    <property type="entry name" value="Kinase-like_dom_sf"/>
</dbReference>
<feature type="transmembrane region" description="Helical" evidence="24">
    <location>
        <begin position="1067"/>
        <end position="1089"/>
    </location>
</feature>
<feature type="domain" description="Fibronectin type-III" evidence="26">
    <location>
        <begin position="961"/>
        <end position="1059"/>
    </location>
</feature>
<name>A0A0N8E8S1_9CRUS</name>
<feature type="compositionally biased region" description="Low complexity" evidence="23">
    <location>
        <begin position="1534"/>
        <end position="1551"/>
    </location>
</feature>
<dbReference type="PROSITE" id="PS00109">
    <property type="entry name" value="PROTEIN_KINASE_TYR"/>
    <property type="match status" value="1"/>
</dbReference>
<comment type="cofactor">
    <cofactor evidence="1">
        <name>Mn(2+)</name>
        <dbReference type="ChEBI" id="CHEBI:29035"/>
    </cofactor>
</comment>
<dbReference type="InterPro" id="IPR013783">
    <property type="entry name" value="Ig-like_fold"/>
</dbReference>
<dbReference type="FunFam" id="2.60.40.10:FF:001941">
    <property type="entry name" value="Tyrosine-protein kinase receptor"/>
    <property type="match status" value="1"/>
</dbReference>
<dbReference type="CDD" id="cd00064">
    <property type="entry name" value="FU"/>
    <property type="match status" value="1"/>
</dbReference>
<evidence type="ECO:0000256" key="23">
    <source>
        <dbReference type="SAM" id="MobiDB-lite"/>
    </source>
</evidence>
<dbReference type="FunFam" id="3.80.20.20:FF:000015">
    <property type="entry name" value="Putative Insulin growth factor 1 receptor"/>
    <property type="match status" value="1"/>
</dbReference>
<keyword evidence="9" id="KW-0677">Repeat</keyword>
<keyword evidence="5" id="KW-0165">Cleavage on pair of basic residues</keyword>
<keyword evidence="11" id="KW-0418">Kinase</keyword>
<keyword evidence="6 22" id="KW-0812">Transmembrane</keyword>
<evidence type="ECO:0000256" key="19">
    <source>
        <dbReference type="ARBA" id="ARBA00023211"/>
    </source>
</evidence>
<keyword evidence="7" id="KW-0479">Metal-binding</keyword>
<keyword evidence="18" id="KW-0325">Glycoprotein</keyword>
<keyword evidence="4" id="KW-0808">Transferase</keyword>
<dbReference type="PRINTS" id="PR00109">
    <property type="entry name" value="TYRKINASE"/>
</dbReference>
<keyword evidence="16" id="KW-1015">Disulfide bond</keyword>
<dbReference type="EMBL" id="GDIQ01050700">
    <property type="protein sequence ID" value="JAN44037.1"/>
    <property type="molecule type" value="Transcribed_RNA"/>
</dbReference>
<keyword evidence="12 21" id="KW-0067">ATP-binding</keyword>
<evidence type="ECO:0000256" key="4">
    <source>
        <dbReference type="ARBA" id="ARBA00022679"/>
    </source>
</evidence>
<dbReference type="SUPFAM" id="SSF52058">
    <property type="entry name" value="L domain-like"/>
    <property type="match status" value="2"/>
</dbReference>
<dbReference type="GO" id="GO:0005009">
    <property type="term" value="F:insulin receptor activity"/>
    <property type="evidence" value="ECO:0007669"/>
    <property type="project" value="TreeGrafter"/>
</dbReference>
<feature type="transmembrane region" description="Helical" evidence="24">
    <location>
        <begin position="40"/>
        <end position="57"/>
    </location>
</feature>
<evidence type="ECO:0000256" key="2">
    <source>
        <dbReference type="ARBA" id="ARBA00004479"/>
    </source>
</evidence>
<dbReference type="Gene3D" id="3.30.200.20">
    <property type="entry name" value="Phosphorylase Kinase, domain 1"/>
    <property type="match status" value="1"/>
</dbReference>
<comment type="catalytic activity">
    <reaction evidence="20 22">
        <text>L-tyrosyl-[protein] + ATP = O-phospho-L-tyrosyl-[protein] + ADP + H(+)</text>
        <dbReference type="Rhea" id="RHEA:10596"/>
        <dbReference type="Rhea" id="RHEA-COMP:10136"/>
        <dbReference type="Rhea" id="RHEA-COMP:20101"/>
        <dbReference type="ChEBI" id="CHEBI:15378"/>
        <dbReference type="ChEBI" id="CHEBI:30616"/>
        <dbReference type="ChEBI" id="CHEBI:46858"/>
        <dbReference type="ChEBI" id="CHEBI:61978"/>
        <dbReference type="ChEBI" id="CHEBI:456216"/>
        <dbReference type="EC" id="2.7.10.1"/>
    </reaction>
</comment>
<evidence type="ECO:0000256" key="6">
    <source>
        <dbReference type="ARBA" id="ARBA00022692"/>
    </source>
</evidence>
<keyword evidence="13 24" id="KW-1133">Transmembrane helix</keyword>
<dbReference type="PROSITE" id="PS50011">
    <property type="entry name" value="PROTEIN_KINASE_DOM"/>
    <property type="match status" value="1"/>
</dbReference>
<dbReference type="SMART" id="SM00060">
    <property type="entry name" value="FN3"/>
    <property type="match status" value="3"/>
</dbReference>
<dbReference type="PROSITE" id="PS00107">
    <property type="entry name" value="PROTEIN_KINASE_ATP"/>
    <property type="match status" value="1"/>
</dbReference>
<dbReference type="Pfam" id="PF01030">
    <property type="entry name" value="Recep_L_domain"/>
    <property type="match status" value="2"/>
</dbReference>
<dbReference type="SMART" id="SM00261">
    <property type="entry name" value="FU"/>
    <property type="match status" value="1"/>
</dbReference>
<dbReference type="InterPro" id="IPR050122">
    <property type="entry name" value="RTK"/>
</dbReference>
<evidence type="ECO:0000256" key="15">
    <source>
        <dbReference type="ARBA" id="ARBA00023137"/>
    </source>
</evidence>
<evidence type="ECO:0000259" key="26">
    <source>
        <dbReference type="PROSITE" id="PS50853"/>
    </source>
</evidence>
<evidence type="ECO:0000256" key="5">
    <source>
        <dbReference type="ARBA" id="ARBA00022685"/>
    </source>
</evidence>
<evidence type="ECO:0000256" key="12">
    <source>
        <dbReference type="ARBA" id="ARBA00022840"/>
    </source>
</evidence>
<dbReference type="GO" id="GO:0051897">
    <property type="term" value="P:positive regulation of phosphatidylinositol 3-kinase/protein kinase B signal transduction"/>
    <property type="evidence" value="ECO:0007669"/>
    <property type="project" value="TreeGrafter"/>
</dbReference>
<dbReference type="GO" id="GO:0042593">
    <property type="term" value="P:glucose homeostasis"/>
    <property type="evidence" value="ECO:0007669"/>
    <property type="project" value="TreeGrafter"/>
</dbReference>
<dbReference type="InterPro" id="IPR000494">
    <property type="entry name" value="Rcpt_L-dom"/>
</dbReference>
<evidence type="ECO:0000256" key="1">
    <source>
        <dbReference type="ARBA" id="ARBA00001936"/>
    </source>
</evidence>
<evidence type="ECO:0000256" key="10">
    <source>
        <dbReference type="ARBA" id="ARBA00022741"/>
    </source>
</evidence>
<dbReference type="Gene3D" id="2.60.40.10">
    <property type="entry name" value="Immunoglobulins"/>
    <property type="match status" value="3"/>
</dbReference>
<dbReference type="InterPro" id="IPR006212">
    <property type="entry name" value="Furin_repeat"/>
</dbReference>
<evidence type="ECO:0000313" key="27">
    <source>
        <dbReference type="EMBL" id="JAN44037.1"/>
    </source>
</evidence>
<protein>
    <recommendedName>
        <fullName evidence="22">Tyrosine-protein kinase receptor</fullName>
        <ecNumber evidence="22">2.7.10.1</ecNumber>
    </recommendedName>
</protein>
<dbReference type="InterPro" id="IPR006211">
    <property type="entry name" value="Furin-like_Cys-rich_dom"/>
</dbReference>
<dbReference type="CDD" id="cd05032">
    <property type="entry name" value="PTKc_InsR_like"/>
    <property type="match status" value="1"/>
</dbReference>
<evidence type="ECO:0000256" key="24">
    <source>
        <dbReference type="SAM" id="Phobius"/>
    </source>
</evidence>
<dbReference type="SUPFAM" id="SSF56112">
    <property type="entry name" value="Protein kinase-like (PK-like)"/>
    <property type="match status" value="1"/>
</dbReference>
<evidence type="ECO:0000259" key="25">
    <source>
        <dbReference type="PROSITE" id="PS50011"/>
    </source>
</evidence>
<dbReference type="FunFam" id="3.80.20.20:FF:000011">
    <property type="entry name" value="Tyrosine-protein kinase receptor"/>
    <property type="match status" value="1"/>
</dbReference>
<dbReference type="Pfam" id="PF00041">
    <property type="entry name" value="fn3"/>
    <property type="match status" value="1"/>
</dbReference>
<dbReference type="CDD" id="cd00063">
    <property type="entry name" value="FN3"/>
    <property type="match status" value="3"/>
</dbReference>
<accession>A0A0N8E8S1</accession>
<dbReference type="EMBL" id="GDIQ01065882">
    <property type="protein sequence ID" value="JAN28855.1"/>
    <property type="molecule type" value="Transcribed_RNA"/>
</dbReference>
<dbReference type="InterPro" id="IPR008266">
    <property type="entry name" value="Tyr_kinase_AS"/>
</dbReference>
<evidence type="ECO:0000256" key="7">
    <source>
        <dbReference type="ARBA" id="ARBA00022723"/>
    </source>
</evidence>
<dbReference type="Pfam" id="PF00757">
    <property type="entry name" value="Furin-like"/>
    <property type="match status" value="1"/>
</dbReference>
<dbReference type="EC" id="2.7.10.1" evidence="22"/>
<dbReference type="InterPro" id="IPR017441">
    <property type="entry name" value="Protein_kinase_ATP_BS"/>
</dbReference>
<proteinExistence type="inferred from homology"/>
<feature type="region of interest" description="Disordered" evidence="23">
    <location>
        <begin position="759"/>
        <end position="778"/>
    </location>
</feature>
<evidence type="ECO:0000256" key="16">
    <source>
        <dbReference type="ARBA" id="ARBA00023157"/>
    </source>
</evidence>
<evidence type="ECO:0000256" key="18">
    <source>
        <dbReference type="ARBA" id="ARBA00023180"/>
    </source>
</evidence>
<evidence type="ECO:0000256" key="13">
    <source>
        <dbReference type="ARBA" id="ARBA00022989"/>
    </source>
</evidence>
<dbReference type="SUPFAM" id="SSF57184">
    <property type="entry name" value="Growth factor receptor domain"/>
    <property type="match status" value="1"/>
</dbReference>
<evidence type="ECO:0000256" key="21">
    <source>
        <dbReference type="PROSITE-ProRule" id="PRU10141"/>
    </source>
</evidence>
<sequence length="1583" mass="177695">MTDKMIVEERITHEPDRWIGVPFHQGDRRRCSTLRTRRRGCSFLVTVVVFLITLDWLEASSLSSLQAALPSSSIDAYQPLREKEICPSIEVRNGPQQFSELEGCRVVEGFLHVVLMENMDFAAELNNRSFPALREITGYLLFYRVFGLRSIGQLFPNLAVIRGQQLLFDFSFVVYELVQLQEIGLKSLAELQRGSVLIEKNPNLCYVESIDWGRIGLSGRPNHFIQGNKKASECPKCPDRCPAGGDGRRLCWNNDECQKVCDQCGQGGSGACSMIPKEVGRPSEMRCCHEECAGGCSGNQSNQCDVCKHVIHNDECRSVCPPGHYLFMKRRCVTDIECITMPPPRQSIQEYPYVKWNWKVFDKTEECILECPPGYQEEKKQLNGTLSYFTCVPCQGPCPKICKGSFLSNIETVQKLRGCTTIDGDLEMQIKGGDNIIQELERSLGSIETIRGVLKITRSFPILSLSFFKSLKTITGKPDAIHSSGSKNFDDEYALTVQDNQNLQQLWPKTQNLTIHKKVLFHFNPKLCLNLIEELVNSSRLPGAEVFKYSDVDISPWSNGDKATCDEQLLNVTVINKSDKSMQLSWNNFRATLADKRQLLGYVISYIEAPYANISYFDRRDACGGDGWTTIDVPANAEAEPEENEITIITYLKPYTQYAIYVQTYTVAPQHSGKRIGARSLILYERTSPAEPDQPEDLRAYANSSSELIIEWKPPINPNGIVSFYIVTGSWRKDDQDYVDKHDSCAEHVSSLVVSETKKAVEEASPENRTSIFSDPTHLGMGTGGNNNAGAGGGGAVNVQQGKCCECTGPNDKVTLEKKEKEQQFKIEFENFLHDKIYIKDTHIFGRNKRHVDTTTAVGEHDMNAIEFPEEKPMINSSQNQATAMIANENHTNIYDNNRLVTFYQKVTGTTYTVVGVRHYAEYTIQVVACHDPDPVRGRTLCSMTAVTSARTKQSDYADDIVGGITRYDSNHTSRSIKIGWKEPDDPNGLITKYLLEYRRSDNGKIVKECVRRKDFVESNKTRVLGDLIPGNYCVQVRAFSLAGPGPPTKDVCFLIEEHFNGLSGGILAGILVLVLIVVISILCIGYFFMKNKKNKDEHGIISINPDYHKYVPDEWEVARDNVVIMRELGQGSFGMVYEGLLRNTVPNEPEVKCAIKTVNEKANIKERMEFLTEASVMKEFKAHHVLKLLGVVSKAQPTLVIMELMVNGDLKSYLRSHRPDCEENVDQGRQPPTLKCILKMAIEIADGMMYLSEKKYVHRDLAARNCMVAFDLTVKIGDFGLTRDIYETDYYRKGGKGLLPVRWMAPESLRDGVYTSQCDVWSFGVVLWEMATLASQPYQGLTNEQVLKYVIDGGVMERPEGCPDRLYILMESCWQFLAKKRPTFIDLIENLLPDVPSQFASVSFYHSDVGVSARAALKAQYEKETQFFNDPSSSLREALLESGGFLVSDPLSQNRLYGSAEILQIDDERQIDNESGIPLVSDPRFETRRNVEGEEDLREDELGDEDHVPVLFPHDRGGAYILVKNPGGHVAANGNGSKSESSKGTTSMTSEDSKGSYVSNGSASNGYVMGILKQRRHNNTEC</sequence>
<keyword evidence="15" id="KW-0829">Tyrosine-protein kinase</keyword>
<evidence type="ECO:0000256" key="3">
    <source>
        <dbReference type="ARBA" id="ARBA00022553"/>
    </source>
</evidence>
<dbReference type="PROSITE" id="PS50853">
    <property type="entry name" value="FN3"/>
    <property type="match status" value="2"/>
</dbReference>
<dbReference type="SUPFAM" id="SSF49265">
    <property type="entry name" value="Fibronectin type III"/>
    <property type="match status" value="3"/>
</dbReference>
<dbReference type="PANTHER" id="PTHR24416:SF525">
    <property type="entry name" value="INSULIN-LIKE RECEPTOR"/>
    <property type="match status" value="1"/>
</dbReference>
<dbReference type="GO" id="GO:0043560">
    <property type="term" value="F:insulin receptor substrate binding"/>
    <property type="evidence" value="ECO:0007669"/>
    <property type="project" value="TreeGrafter"/>
</dbReference>
<dbReference type="FunFam" id="3.30.200.20:FF:000026">
    <property type="entry name" value="Tyrosine-protein kinase receptor"/>
    <property type="match status" value="1"/>
</dbReference>
<dbReference type="InterPro" id="IPR020635">
    <property type="entry name" value="Tyr_kinase_cat_dom"/>
</dbReference>
<dbReference type="GO" id="GO:0030424">
    <property type="term" value="C:axon"/>
    <property type="evidence" value="ECO:0007669"/>
    <property type="project" value="TreeGrafter"/>
</dbReference>
<evidence type="ECO:0000256" key="8">
    <source>
        <dbReference type="ARBA" id="ARBA00022729"/>
    </source>
</evidence>
<comment type="subcellular location">
    <subcellularLocation>
        <location evidence="2">Membrane</location>
        <topology evidence="2">Single-pass type I membrane protein</topology>
    </subcellularLocation>
</comment>
<evidence type="ECO:0000256" key="20">
    <source>
        <dbReference type="ARBA" id="ARBA00051243"/>
    </source>
</evidence>
<dbReference type="PROSITE" id="PS00239">
    <property type="entry name" value="RECEPTOR_TYR_KIN_II"/>
    <property type="match status" value="1"/>
</dbReference>
<dbReference type="InterPro" id="IPR003961">
    <property type="entry name" value="FN3_dom"/>
</dbReference>
<evidence type="ECO:0000256" key="11">
    <source>
        <dbReference type="ARBA" id="ARBA00022777"/>
    </source>
</evidence>
<organism evidence="27">
    <name type="scientific">Daphnia magna</name>
    <dbReference type="NCBI Taxonomy" id="35525"/>
    <lineage>
        <taxon>Eukaryota</taxon>
        <taxon>Metazoa</taxon>
        <taxon>Ecdysozoa</taxon>
        <taxon>Arthropoda</taxon>
        <taxon>Crustacea</taxon>
        <taxon>Branchiopoda</taxon>
        <taxon>Diplostraca</taxon>
        <taxon>Cladocera</taxon>
        <taxon>Anomopoda</taxon>
        <taxon>Daphniidae</taxon>
        <taxon>Daphnia</taxon>
    </lineage>
</organism>
<dbReference type="SMART" id="SM00219">
    <property type="entry name" value="TyrKc"/>
    <property type="match status" value="1"/>
</dbReference>
<evidence type="ECO:0000256" key="14">
    <source>
        <dbReference type="ARBA" id="ARBA00023136"/>
    </source>
</evidence>
<dbReference type="GO" id="GO:0043410">
    <property type="term" value="P:positive regulation of MAPK cascade"/>
    <property type="evidence" value="ECO:0007669"/>
    <property type="project" value="TreeGrafter"/>
</dbReference>
<dbReference type="OrthoDB" id="5809444at2759"/>
<dbReference type="InterPro" id="IPR000719">
    <property type="entry name" value="Prot_kinase_dom"/>
</dbReference>